<dbReference type="InterPro" id="IPR044000">
    <property type="entry name" value="Phage_tube_2"/>
</dbReference>
<organism evidence="2">
    <name type="scientific">uncultured Caudovirales phage</name>
    <dbReference type="NCBI Taxonomy" id="2100421"/>
    <lineage>
        <taxon>Viruses</taxon>
        <taxon>Duplodnaviria</taxon>
        <taxon>Heunggongvirae</taxon>
        <taxon>Uroviricota</taxon>
        <taxon>Caudoviricetes</taxon>
        <taxon>Peduoviridae</taxon>
        <taxon>Maltschvirus</taxon>
        <taxon>Maltschvirus maltsch</taxon>
    </lineage>
</organism>
<protein>
    <submittedName>
        <fullName evidence="2">Uncharacterized protein</fullName>
    </submittedName>
</protein>
<dbReference type="Pfam" id="PF18906">
    <property type="entry name" value="Phage_tube_2"/>
    <property type="match status" value="1"/>
</dbReference>
<evidence type="ECO:0000256" key="1">
    <source>
        <dbReference type="SAM" id="Phobius"/>
    </source>
</evidence>
<name>A0A6J5RLN5_9CAUD</name>
<accession>A0A6J5RLN5</accession>
<feature type="transmembrane region" description="Helical" evidence="1">
    <location>
        <begin position="90"/>
        <end position="111"/>
    </location>
</feature>
<keyword evidence="1" id="KW-0472">Membrane</keyword>
<sequence length="406" mass="41824">MTIAQGINKLTVYKAQSALGVPATGAGGKVLRRKTSVASKKRATYENDEIVQHQQSTGVNLGTSSSDWNFDGLLSPGTYSDFMASMLRKAFVATAAITGISMTIAGTAAAWTLTRGAGDYLAGGVKIGDVVRITAGTYANAVNRDNNILVTGVTALVLTGVTLNGSLLIAEGPIATSTVTVVGKKTIAPLTAHTDILFTIEEWYADLSKSELFPDLRIGSVDIGLPASGNATVKLASQGLGVRTNGIAQVLTSPAAATTSPVLTSVRGLLRVGGAATTVVTGVTFSIKTNLTVEGPIVGSDFAPDMARGRIMVSGQITGLFDSTTLRDLFDAETVTSLAIVMAADSANAAEFVCFSMSALKFTGTDPDDGEKAIIRTYPFTAQINANGGASLANDQTILSIQDSLA</sequence>
<reference evidence="2" key="1">
    <citation type="submission" date="2020-05" db="EMBL/GenBank/DDBJ databases">
        <authorList>
            <person name="Chiriac C."/>
            <person name="Salcher M."/>
            <person name="Ghai R."/>
            <person name="Kavagutti S V."/>
        </authorList>
    </citation>
    <scope>NUCLEOTIDE SEQUENCE</scope>
</reference>
<keyword evidence="1" id="KW-1133">Transmembrane helix</keyword>
<gene>
    <name evidence="2" type="ORF">UFOVP1254_101</name>
</gene>
<proteinExistence type="predicted"/>
<dbReference type="EMBL" id="LR797210">
    <property type="protein sequence ID" value="CAB4194521.1"/>
    <property type="molecule type" value="Genomic_DNA"/>
</dbReference>
<evidence type="ECO:0000313" key="2">
    <source>
        <dbReference type="EMBL" id="CAB4194521.1"/>
    </source>
</evidence>
<keyword evidence="1" id="KW-0812">Transmembrane</keyword>